<name>A0A8S5PG62_9CAUD</name>
<reference evidence="2" key="1">
    <citation type="journal article" date="2021" name="Proc. Natl. Acad. Sci. U.S.A.">
        <title>A Catalog of Tens of Thousands of Viruses from Human Metagenomes Reveals Hidden Associations with Chronic Diseases.</title>
        <authorList>
            <person name="Tisza M.J."/>
            <person name="Buck C.B."/>
        </authorList>
    </citation>
    <scope>NUCLEOTIDE SEQUENCE</scope>
    <source>
        <strain evidence="2">Ctsxw88</strain>
    </source>
</reference>
<evidence type="ECO:0000256" key="1">
    <source>
        <dbReference type="SAM" id="Coils"/>
    </source>
</evidence>
<accession>A0A8S5PG62</accession>
<keyword evidence="1" id="KW-0175">Coiled coil</keyword>
<evidence type="ECO:0000313" key="2">
    <source>
        <dbReference type="EMBL" id="DAE06078.1"/>
    </source>
</evidence>
<organism evidence="2">
    <name type="scientific">Siphoviridae sp. ctsxw88</name>
    <dbReference type="NCBI Taxonomy" id="2825701"/>
    <lineage>
        <taxon>Viruses</taxon>
        <taxon>Duplodnaviria</taxon>
        <taxon>Heunggongvirae</taxon>
        <taxon>Uroviricota</taxon>
        <taxon>Caudoviricetes</taxon>
    </lineage>
</organism>
<feature type="coiled-coil region" evidence="1">
    <location>
        <begin position="97"/>
        <end position="142"/>
    </location>
</feature>
<protein>
    <submittedName>
        <fullName evidence="2">Uncharacterized protein</fullName>
    </submittedName>
</protein>
<proteinExistence type="predicted"/>
<sequence length="294" mass="35007">MTKKLRDYGQEPFYAKWEYHIPLKEVAFLIDMPLSLLNRLYKFIYDPRYKKPDNFKLPAPRKVNSLMLFSDKQVETLKEFKKWLYETEDGQRVIANIQDADNVAKLAKRKRREIKQQIKLEKKAKMLEKEHLINRIERARANYTKALLGMVQSRRTYLKHVSEVKAFFKHNNVQRVNDGKRVLILTKVAQLSINEKKGMKILKQELSQEDFNKVVKQRDYIDEKELARMAKDKKISTDKLLEFIKNRGYDYTFRIFSENAASTKIAFAKKYDEKRSPLTSVLPDLDEMEENENE</sequence>
<dbReference type="EMBL" id="BK015425">
    <property type="protein sequence ID" value="DAE06078.1"/>
    <property type="molecule type" value="Genomic_DNA"/>
</dbReference>